<dbReference type="PANTHER" id="PTHR43877">
    <property type="entry name" value="AMINOALKYLPHOSPHONATE N-ACETYLTRANSFERASE-RELATED-RELATED"/>
    <property type="match status" value="1"/>
</dbReference>
<dbReference type="GeneID" id="95389152"/>
<dbReference type="AlphaFoldDB" id="A0A7W5UY13"/>
<keyword evidence="5" id="KW-1185">Reference proteome</keyword>
<evidence type="ECO:0000256" key="2">
    <source>
        <dbReference type="ARBA" id="ARBA00023315"/>
    </source>
</evidence>
<reference evidence="4 5" key="1">
    <citation type="submission" date="2020-08" db="EMBL/GenBank/DDBJ databases">
        <title>Sequencing the genomes of 1000 actinobacteria strains.</title>
        <authorList>
            <person name="Klenk H.-P."/>
        </authorList>
    </citation>
    <scope>NUCLEOTIDE SEQUENCE [LARGE SCALE GENOMIC DNA]</scope>
    <source>
        <strain evidence="4 5">DSM 44320</strain>
    </source>
</reference>
<dbReference type="GO" id="GO:0005840">
    <property type="term" value="C:ribosome"/>
    <property type="evidence" value="ECO:0007669"/>
    <property type="project" value="UniProtKB-KW"/>
</dbReference>
<dbReference type="CDD" id="cd04301">
    <property type="entry name" value="NAT_SF"/>
    <property type="match status" value="1"/>
</dbReference>
<gene>
    <name evidence="4" type="ORF">FHR33_002671</name>
</gene>
<dbReference type="Gene3D" id="3.40.630.30">
    <property type="match status" value="1"/>
</dbReference>
<name>A0A7W5UY13_9ACTN</name>
<evidence type="ECO:0000313" key="5">
    <source>
        <dbReference type="Proteomes" id="UP000579945"/>
    </source>
</evidence>
<evidence type="ECO:0000256" key="1">
    <source>
        <dbReference type="ARBA" id="ARBA00022679"/>
    </source>
</evidence>
<dbReference type="GO" id="GO:0016747">
    <property type="term" value="F:acyltransferase activity, transferring groups other than amino-acyl groups"/>
    <property type="evidence" value="ECO:0007669"/>
    <property type="project" value="InterPro"/>
</dbReference>
<organism evidence="4 5">
    <name type="scientific">Nonomuraea dietziae</name>
    <dbReference type="NCBI Taxonomy" id="65515"/>
    <lineage>
        <taxon>Bacteria</taxon>
        <taxon>Bacillati</taxon>
        <taxon>Actinomycetota</taxon>
        <taxon>Actinomycetes</taxon>
        <taxon>Streptosporangiales</taxon>
        <taxon>Streptosporangiaceae</taxon>
        <taxon>Nonomuraea</taxon>
    </lineage>
</organism>
<dbReference type="PANTHER" id="PTHR43877:SF1">
    <property type="entry name" value="ACETYLTRANSFERASE"/>
    <property type="match status" value="1"/>
</dbReference>
<proteinExistence type="predicted"/>
<dbReference type="Proteomes" id="UP000579945">
    <property type="component" value="Unassembled WGS sequence"/>
</dbReference>
<keyword evidence="4" id="KW-0689">Ribosomal protein</keyword>
<keyword evidence="4" id="KW-0687">Ribonucleoprotein</keyword>
<dbReference type="InterPro" id="IPR000182">
    <property type="entry name" value="GNAT_dom"/>
</dbReference>
<protein>
    <submittedName>
        <fullName evidence="4">Ribosomal protein S18 acetylase RimI-like enzyme</fullName>
    </submittedName>
</protein>
<keyword evidence="1" id="KW-0808">Transferase</keyword>
<feature type="domain" description="N-acetyltransferase" evidence="3">
    <location>
        <begin position="1"/>
        <end position="160"/>
    </location>
</feature>
<comment type="caution">
    <text evidence="4">The sequence shown here is derived from an EMBL/GenBank/DDBJ whole genome shotgun (WGS) entry which is preliminary data.</text>
</comment>
<dbReference type="InterPro" id="IPR016181">
    <property type="entry name" value="Acyl_CoA_acyltransferase"/>
</dbReference>
<evidence type="ECO:0000313" key="4">
    <source>
        <dbReference type="EMBL" id="MBB3726811.1"/>
    </source>
</evidence>
<dbReference type="EMBL" id="JACIBV010000001">
    <property type="protein sequence ID" value="MBB3726811.1"/>
    <property type="molecule type" value="Genomic_DNA"/>
</dbReference>
<dbReference type="InterPro" id="IPR050832">
    <property type="entry name" value="Bact_Acetyltransf"/>
</dbReference>
<evidence type="ECO:0000259" key="3">
    <source>
        <dbReference type="PROSITE" id="PS51186"/>
    </source>
</evidence>
<accession>A0A7W5UY13</accession>
<dbReference type="PROSITE" id="PS51186">
    <property type="entry name" value="GNAT"/>
    <property type="match status" value="1"/>
</dbReference>
<sequence length="160" mass="17521">MRTATPDDAEAIEGVRIATWKFAYRGVIDDDHLDGLAVTEPNVALRRQALASGRTRAIVAESGGEVVGFSMYGDSRDEFSDAEVYAIYVLPGHLSTGQGRALMTATVADIPPHQTVGLWVLTGNPRARRFYERFGFTASGRAKVEDGLEEIHYVLAARRH</sequence>
<dbReference type="SUPFAM" id="SSF55729">
    <property type="entry name" value="Acyl-CoA N-acyltransferases (Nat)"/>
    <property type="match status" value="1"/>
</dbReference>
<dbReference type="Pfam" id="PF00583">
    <property type="entry name" value="Acetyltransf_1"/>
    <property type="match status" value="1"/>
</dbReference>
<dbReference type="RefSeq" id="WP_183646564.1">
    <property type="nucleotide sequence ID" value="NZ_BAAAXX010000145.1"/>
</dbReference>
<keyword evidence="2" id="KW-0012">Acyltransferase</keyword>